<dbReference type="InterPro" id="IPR015424">
    <property type="entry name" value="PyrdxlP-dep_Trfase"/>
</dbReference>
<dbReference type="Gene3D" id="3.90.1150.10">
    <property type="entry name" value="Aspartate Aminotransferase, domain 1"/>
    <property type="match status" value="1"/>
</dbReference>
<reference evidence="7" key="2">
    <citation type="submission" date="2021-04" db="EMBL/GenBank/DDBJ databases">
        <authorList>
            <person name="Gilroy R."/>
        </authorList>
    </citation>
    <scope>NUCLEOTIDE SEQUENCE</scope>
    <source>
        <strain evidence="7">23274</strain>
    </source>
</reference>
<evidence type="ECO:0000256" key="2">
    <source>
        <dbReference type="ARBA" id="ARBA00012224"/>
    </source>
</evidence>
<dbReference type="InterPro" id="IPR015421">
    <property type="entry name" value="PyrdxlP-dep_Trfase_major"/>
</dbReference>
<keyword evidence="3" id="KW-0663">Pyridoxal phosphate</keyword>
<proteinExistence type="inferred from homology"/>
<keyword evidence="7" id="KW-0808">Transferase</keyword>
<evidence type="ECO:0000259" key="6">
    <source>
        <dbReference type="Pfam" id="PF00155"/>
    </source>
</evidence>
<evidence type="ECO:0000256" key="5">
    <source>
        <dbReference type="ARBA" id="ARBA00037974"/>
    </source>
</evidence>
<evidence type="ECO:0000256" key="1">
    <source>
        <dbReference type="ARBA" id="ARBA00001933"/>
    </source>
</evidence>
<dbReference type="GO" id="GO:0008483">
    <property type="term" value="F:transaminase activity"/>
    <property type="evidence" value="ECO:0007669"/>
    <property type="project" value="UniProtKB-KW"/>
</dbReference>
<dbReference type="Pfam" id="PF00155">
    <property type="entry name" value="Aminotran_1_2"/>
    <property type="match status" value="1"/>
</dbReference>
<sequence length="388" mass="44223">MDYNFDEIVPRRGSNSYKWDSAEDKDVLPMWVADMDFQVAPCIREALQHRVEHGIFGYTRVPDAYYEAVVGWFARRHKWTIDRGWMIYTSGVVPALSAVIKALTVPGDKVVVQTPVYNCFFSSIRNNGCEIVSNPLIYENRTYRMDYGDLERKMADPSVKVLLLCNPHNPAGRVWTREELERLGNICLKHGVWLVSDEIHCELVMPGHEYVPVGTLSEELARRSVVCISPSKSFNMAGLQIANIVAPDEEVRRKIDKAININEVCDVNPLGVEATVAAYNEGGEWLSQLLDYLWGNYVYMRDYCREYLPGFPLAVLEGTYLAWMDCRVLGLSSEALEERLLRDAKLWLNAGTMYGDEGEGFMRWNLACPRALLQEGLSRFRSCVLHGK</sequence>
<dbReference type="EC" id="4.4.1.13" evidence="2"/>
<keyword evidence="7" id="KW-0032">Aminotransferase</keyword>
<evidence type="ECO:0000256" key="4">
    <source>
        <dbReference type="ARBA" id="ARBA00023239"/>
    </source>
</evidence>
<reference evidence="7" key="1">
    <citation type="journal article" date="2021" name="PeerJ">
        <title>Extensive microbial diversity within the chicken gut microbiome revealed by metagenomics and culture.</title>
        <authorList>
            <person name="Gilroy R."/>
            <person name="Ravi A."/>
            <person name="Getino M."/>
            <person name="Pursley I."/>
            <person name="Horton D.L."/>
            <person name="Alikhan N.F."/>
            <person name="Baker D."/>
            <person name="Gharbi K."/>
            <person name="Hall N."/>
            <person name="Watson M."/>
            <person name="Adriaenssens E.M."/>
            <person name="Foster-Nyarko E."/>
            <person name="Jarju S."/>
            <person name="Secka A."/>
            <person name="Antonio M."/>
            <person name="Oren A."/>
            <person name="Chaudhuri R.R."/>
            <person name="La Ragione R."/>
            <person name="Hildebrand F."/>
            <person name="Pallen M.J."/>
        </authorList>
    </citation>
    <scope>NUCLEOTIDE SEQUENCE</scope>
    <source>
        <strain evidence="7">23274</strain>
    </source>
</reference>
<comment type="caution">
    <text evidence="7">The sequence shown here is derived from an EMBL/GenBank/DDBJ whole genome shotgun (WGS) entry which is preliminary data.</text>
</comment>
<dbReference type="AlphaFoldDB" id="A0A9D1V0M1"/>
<evidence type="ECO:0000313" key="8">
    <source>
        <dbReference type="Proteomes" id="UP000824202"/>
    </source>
</evidence>
<dbReference type="Gene3D" id="3.40.640.10">
    <property type="entry name" value="Type I PLP-dependent aspartate aminotransferase-like (Major domain)"/>
    <property type="match status" value="1"/>
</dbReference>
<feature type="domain" description="Aminotransferase class I/classII large" evidence="6">
    <location>
        <begin position="30"/>
        <end position="379"/>
    </location>
</feature>
<comment type="cofactor">
    <cofactor evidence="1">
        <name>pyridoxal 5'-phosphate</name>
        <dbReference type="ChEBI" id="CHEBI:597326"/>
    </cofactor>
</comment>
<dbReference type="Proteomes" id="UP000824202">
    <property type="component" value="Unassembled WGS sequence"/>
</dbReference>
<comment type="similarity">
    <text evidence="5">Belongs to the class-II pyridoxal-phosphate-dependent aminotransferase family. MalY/PatB cystathionine beta-lyase subfamily.</text>
</comment>
<dbReference type="PANTHER" id="PTHR43525">
    <property type="entry name" value="PROTEIN MALY"/>
    <property type="match status" value="1"/>
</dbReference>
<dbReference type="SUPFAM" id="SSF53383">
    <property type="entry name" value="PLP-dependent transferases"/>
    <property type="match status" value="1"/>
</dbReference>
<dbReference type="InterPro" id="IPR015422">
    <property type="entry name" value="PyrdxlP-dep_Trfase_small"/>
</dbReference>
<name>A0A9D1V0M1_9BACT</name>
<dbReference type="CDD" id="cd00609">
    <property type="entry name" value="AAT_like"/>
    <property type="match status" value="1"/>
</dbReference>
<dbReference type="InterPro" id="IPR004839">
    <property type="entry name" value="Aminotransferase_I/II_large"/>
</dbReference>
<keyword evidence="4" id="KW-0456">Lyase</keyword>
<dbReference type="PANTHER" id="PTHR43525:SF1">
    <property type="entry name" value="PROTEIN MALY"/>
    <property type="match status" value="1"/>
</dbReference>
<dbReference type="EMBL" id="DXFT01000139">
    <property type="protein sequence ID" value="HIX03886.1"/>
    <property type="molecule type" value="Genomic_DNA"/>
</dbReference>
<gene>
    <name evidence="7" type="ORF">H9863_07210</name>
</gene>
<organism evidence="7 8">
    <name type="scientific">Candidatus Odoribacter faecigallinarum</name>
    <dbReference type="NCBI Taxonomy" id="2838706"/>
    <lineage>
        <taxon>Bacteria</taxon>
        <taxon>Pseudomonadati</taxon>
        <taxon>Bacteroidota</taxon>
        <taxon>Bacteroidia</taxon>
        <taxon>Bacteroidales</taxon>
        <taxon>Odoribacteraceae</taxon>
        <taxon>Odoribacter</taxon>
    </lineage>
</organism>
<protein>
    <recommendedName>
        <fullName evidence="2">cysteine-S-conjugate beta-lyase</fullName>
        <ecNumber evidence="2">4.4.1.13</ecNumber>
    </recommendedName>
</protein>
<dbReference type="InterPro" id="IPR027619">
    <property type="entry name" value="C-S_lyase_PatB-like"/>
</dbReference>
<evidence type="ECO:0000256" key="3">
    <source>
        <dbReference type="ARBA" id="ARBA00022898"/>
    </source>
</evidence>
<dbReference type="GO" id="GO:0030170">
    <property type="term" value="F:pyridoxal phosphate binding"/>
    <property type="evidence" value="ECO:0007669"/>
    <property type="project" value="InterPro"/>
</dbReference>
<accession>A0A9D1V0M1</accession>
<dbReference type="InterPro" id="IPR051798">
    <property type="entry name" value="Class-II_PLP-Dep_Aminotrans"/>
</dbReference>
<dbReference type="GO" id="GO:0047804">
    <property type="term" value="F:cysteine-S-conjugate beta-lyase activity"/>
    <property type="evidence" value="ECO:0007669"/>
    <property type="project" value="UniProtKB-EC"/>
</dbReference>
<evidence type="ECO:0000313" key="7">
    <source>
        <dbReference type="EMBL" id="HIX03886.1"/>
    </source>
</evidence>
<dbReference type="NCBIfam" id="TIGR04350">
    <property type="entry name" value="C_S_lyase_PatB"/>
    <property type="match status" value="1"/>
</dbReference>